<sequence>MKKSIKKFMLFLFLFISSLSFAEIRFKDDVGREIVLEKPLTKVVVASRYNNELIRAIGSIKNVISVDDNTAQDRIYWKRAKQFKL</sequence>
<accession>X7RYG4</accession>
<keyword evidence="1" id="KW-0732">Signal</keyword>
<protein>
    <recommendedName>
        <fullName evidence="3">Fe/B12 periplasmic-binding domain-containing protein</fullName>
    </recommendedName>
</protein>
<dbReference type="PATRIC" id="fig|1357398.3.peg.1540"/>
<dbReference type="HOGENOM" id="CLU_2507930_0_0_0"/>
<organism evidence="2">
    <name type="scientific">Fusobacterium nucleatum 13_3C</name>
    <dbReference type="NCBI Taxonomy" id="1357398"/>
    <lineage>
        <taxon>Bacteria</taxon>
        <taxon>Fusobacteriati</taxon>
        <taxon>Fusobacteriota</taxon>
        <taxon>Fusobacteriia</taxon>
        <taxon>Fusobacteriales</taxon>
        <taxon>Fusobacteriaceae</taxon>
        <taxon>Fusobacterium</taxon>
    </lineage>
</organism>
<dbReference type="AlphaFoldDB" id="X7RYG4"/>
<reference evidence="2" key="1">
    <citation type="submission" date="2014-01" db="EMBL/GenBank/DDBJ databases">
        <title>The Genome Sequence of Fusobacterium nucleatum 13_3C.</title>
        <authorList>
            <consortium name="The Broad Institute Genomics Platform"/>
            <person name="Earl A."/>
            <person name="Allen-Vercoe E."/>
            <person name="Daigneault M."/>
            <person name="Young S.K."/>
            <person name="Zeng Q."/>
            <person name="Gargeya S."/>
            <person name="Fitzgerald M."/>
            <person name="Abouelleil A."/>
            <person name="Alvarado L."/>
            <person name="Chapman S.B."/>
            <person name="Gainer-Dewar J."/>
            <person name="Goldberg J."/>
            <person name="Griggs A."/>
            <person name="Gujja S."/>
            <person name="Hansen M."/>
            <person name="Howarth C."/>
            <person name="Imamovic A."/>
            <person name="Ireland A."/>
            <person name="Larimer J."/>
            <person name="McCowan C."/>
            <person name="Murphy C."/>
            <person name="Pearson M."/>
            <person name="Poon T.W."/>
            <person name="Priest M."/>
            <person name="Roberts A."/>
            <person name="Saif S."/>
            <person name="Shea T."/>
            <person name="Sykes S."/>
            <person name="Wortman J."/>
            <person name="Nusbaum C."/>
            <person name="Birren B."/>
        </authorList>
    </citation>
    <scope>NUCLEOTIDE SEQUENCE [LARGE SCALE GENOMIC DNA]</scope>
    <source>
        <strain evidence="2">13_3C</strain>
    </source>
</reference>
<name>X7RYG4_FUSNU</name>
<evidence type="ECO:0000313" key="2">
    <source>
        <dbReference type="EMBL" id="ETZ25885.1"/>
    </source>
</evidence>
<evidence type="ECO:0008006" key="3">
    <source>
        <dbReference type="Google" id="ProtNLM"/>
    </source>
</evidence>
<feature type="chain" id="PRO_5004980245" description="Fe/B12 periplasmic-binding domain-containing protein" evidence="1">
    <location>
        <begin position="23"/>
        <end position="85"/>
    </location>
</feature>
<dbReference type="EMBL" id="JAOZ01000012">
    <property type="protein sequence ID" value="ETZ25885.1"/>
    <property type="molecule type" value="Genomic_DNA"/>
</dbReference>
<gene>
    <name evidence="2" type="ORF">HMPREF2085_01559</name>
</gene>
<comment type="caution">
    <text evidence="2">The sequence shown here is derived from an EMBL/GenBank/DDBJ whole genome shotgun (WGS) entry which is preliminary data.</text>
</comment>
<feature type="signal peptide" evidence="1">
    <location>
        <begin position="1"/>
        <end position="22"/>
    </location>
</feature>
<dbReference type="Gene3D" id="3.40.50.1980">
    <property type="entry name" value="Nitrogenase molybdenum iron protein domain"/>
    <property type="match status" value="1"/>
</dbReference>
<evidence type="ECO:0000256" key="1">
    <source>
        <dbReference type="SAM" id="SignalP"/>
    </source>
</evidence>
<proteinExistence type="predicted"/>